<dbReference type="InterPro" id="IPR046897">
    <property type="entry name" value="ABC-3C_MC6"/>
</dbReference>
<dbReference type="RefSeq" id="WP_377153722.1">
    <property type="nucleotide sequence ID" value="NZ_JBHSAF010000014.1"/>
</dbReference>
<organism evidence="1 2">
    <name type="scientific">Pseudaeromonas sharmana</name>
    <dbReference type="NCBI Taxonomy" id="328412"/>
    <lineage>
        <taxon>Bacteria</taxon>
        <taxon>Pseudomonadati</taxon>
        <taxon>Pseudomonadota</taxon>
        <taxon>Gammaproteobacteria</taxon>
        <taxon>Aeromonadales</taxon>
        <taxon>Aeromonadaceae</taxon>
        <taxon>Pseudaeromonas</taxon>
    </lineage>
</organism>
<accession>A0ABV8CRF4</accession>
<gene>
    <name evidence="1" type="ORF">ACFOSS_14335</name>
</gene>
<keyword evidence="2" id="KW-1185">Reference proteome</keyword>
<evidence type="ECO:0000313" key="1">
    <source>
        <dbReference type="EMBL" id="MFC3914630.1"/>
    </source>
</evidence>
<evidence type="ECO:0000313" key="2">
    <source>
        <dbReference type="Proteomes" id="UP001595692"/>
    </source>
</evidence>
<sequence length="77" mass="8833">MLTIDSDPTINPVNIGAFIILIMNDMTHIDISISSLYEITKNEFNLSYDVFVYTLDWLYVIGVIELNDRGNIQYATK</sequence>
<comment type="caution">
    <text evidence="1">The sequence shown here is derived from an EMBL/GenBank/DDBJ whole genome shotgun (WGS) entry which is preliminary data.</text>
</comment>
<reference evidence="2" key="1">
    <citation type="journal article" date="2019" name="Int. J. Syst. Evol. Microbiol.">
        <title>The Global Catalogue of Microorganisms (GCM) 10K type strain sequencing project: providing services to taxonomists for standard genome sequencing and annotation.</title>
        <authorList>
            <consortium name="The Broad Institute Genomics Platform"/>
            <consortium name="The Broad Institute Genome Sequencing Center for Infectious Disease"/>
            <person name="Wu L."/>
            <person name="Ma J."/>
        </authorList>
    </citation>
    <scope>NUCLEOTIDE SEQUENCE [LARGE SCALE GENOMIC DNA]</scope>
    <source>
        <strain evidence="2">CCUG 54939</strain>
    </source>
</reference>
<dbReference type="Proteomes" id="UP001595692">
    <property type="component" value="Unassembled WGS sequence"/>
</dbReference>
<dbReference type="EMBL" id="JBHSAF010000014">
    <property type="protein sequence ID" value="MFC3914630.1"/>
    <property type="molecule type" value="Genomic_DNA"/>
</dbReference>
<dbReference type="Pfam" id="PF20293">
    <property type="entry name" value="MC6"/>
    <property type="match status" value="1"/>
</dbReference>
<proteinExistence type="predicted"/>
<protein>
    <submittedName>
        <fullName evidence="1">ABC-three component system middle component 6</fullName>
    </submittedName>
</protein>
<name>A0ABV8CRF4_9GAMM</name>